<evidence type="ECO:0000313" key="4">
    <source>
        <dbReference type="Proteomes" id="UP000053237"/>
    </source>
</evidence>
<proteinExistence type="predicted"/>
<feature type="signal peptide" evidence="2">
    <location>
        <begin position="1"/>
        <end position="17"/>
    </location>
</feature>
<dbReference type="Proteomes" id="UP000053237">
    <property type="component" value="Unassembled WGS sequence"/>
</dbReference>
<name>A0A024FTH7_9STRA</name>
<keyword evidence="4" id="KW-1185">Reference proteome</keyword>
<evidence type="ECO:0000256" key="1">
    <source>
        <dbReference type="SAM" id="Phobius"/>
    </source>
</evidence>
<keyword evidence="2" id="KW-0732">Signal</keyword>
<feature type="chain" id="PRO_5001529086" evidence="2">
    <location>
        <begin position="18"/>
        <end position="214"/>
    </location>
</feature>
<keyword evidence="1" id="KW-1133">Transmembrane helix</keyword>
<sequence>MHHFCKLFFLYIQVLLGGGGIPCIFICTYPIPSESTYRLKYEEYFEIYIDKDIHRYSKCTGGVKGSFIKLVPQLNSPYADYNFHVKNVKAVKTGGILEEIVGYEVTIEISKHSLPLSHGFAQKKVDLCQLFSFSLTICIAIYKYQRRFPFTQSRSDENIELRVAFDGKTFFVINSFSLSRISYISENVIKIGPKLINEMGFNFVNIQVNGISEY</sequence>
<feature type="transmembrane region" description="Helical" evidence="1">
    <location>
        <begin position="7"/>
        <end position="31"/>
    </location>
</feature>
<dbReference type="InParanoid" id="A0A024FTH7"/>
<reference evidence="3 4" key="1">
    <citation type="submission" date="2012-05" db="EMBL/GenBank/DDBJ databases">
        <title>Recombination and specialization in a pathogen metapopulation.</title>
        <authorList>
            <person name="Gardiner A."/>
            <person name="Kemen E."/>
            <person name="Schultz-Larsen T."/>
            <person name="MacLean D."/>
            <person name="Van Oosterhout C."/>
            <person name="Jones J.D.G."/>
        </authorList>
    </citation>
    <scope>NUCLEOTIDE SEQUENCE [LARGE SCALE GENOMIC DNA]</scope>
    <source>
        <strain evidence="3 4">Ac Nc2</strain>
    </source>
</reference>
<dbReference type="EMBL" id="CAIX01000237">
    <property type="protein sequence ID" value="CCI10410.1"/>
    <property type="molecule type" value="Genomic_DNA"/>
</dbReference>
<protein>
    <submittedName>
        <fullName evidence="3">Uncharacterized protein</fullName>
    </submittedName>
</protein>
<keyword evidence="1" id="KW-0472">Membrane</keyword>
<keyword evidence="1" id="KW-0812">Transmembrane</keyword>
<evidence type="ECO:0000313" key="3">
    <source>
        <dbReference type="EMBL" id="CCI10410.1"/>
    </source>
</evidence>
<organism evidence="3 4">
    <name type="scientific">Albugo candida</name>
    <dbReference type="NCBI Taxonomy" id="65357"/>
    <lineage>
        <taxon>Eukaryota</taxon>
        <taxon>Sar</taxon>
        <taxon>Stramenopiles</taxon>
        <taxon>Oomycota</taxon>
        <taxon>Peronosporomycetes</taxon>
        <taxon>Albuginales</taxon>
        <taxon>Albuginaceae</taxon>
        <taxon>Albugo</taxon>
    </lineage>
</organism>
<dbReference type="AlphaFoldDB" id="A0A024FTH7"/>
<gene>
    <name evidence="3" type="ORF">BN9_097640</name>
</gene>
<evidence type="ECO:0000256" key="2">
    <source>
        <dbReference type="SAM" id="SignalP"/>
    </source>
</evidence>
<accession>A0A024FTH7</accession>
<comment type="caution">
    <text evidence="3">The sequence shown here is derived from an EMBL/GenBank/DDBJ whole genome shotgun (WGS) entry which is preliminary data.</text>
</comment>